<evidence type="ECO:0000256" key="7">
    <source>
        <dbReference type="SAM" id="SignalP"/>
    </source>
</evidence>
<dbReference type="InterPro" id="IPR017853">
    <property type="entry name" value="GH"/>
</dbReference>
<reference evidence="9 10" key="1">
    <citation type="submission" date="2022-10" db="EMBL/GenBank/DDBJ databases">
        <title>Chitinophaga nivalis PC15 sp. nov., isolated from Pyeongchang county, South Korea.</title>
        <authorList>
            <person name="Trinh H.N."/>
        </authorList>
    </citation>
    <scope>NUCLEOTIDE SEQUENCE [LARGE SCALE GENOMIC DNA]</scope>
    <source>
        <strain evidence="9 10">PC14</strain>
    </source>
</reference>
<evidence type="ECO:0000256" key="3">
    <source>
        <dbReference type="ARBA" id="ARBA00012662"/>
    </source>
</evidence>
<evidence type="ECO:0000313" key="9">
    <source>
        <dbReference type="EMBL" id="MCW3486686.1"/>
    </source>
</evidence>
<evidence type="ECO:0000256" key="2">
    <source>
        <dbReference type="ARBA" id="ARBA00007951"/>
    </source>
</evidence>
<name>A0ABT3IRT1_9BACT</name>
<evidence type="ECO:0000256" key="6">
    <source>
        <dbReference type="ARBA" id="ARBA00023295"/>
    </source>
</evidence>
<feature type="domain" description="F5/8 type C" evidence="8">
    <location>
        <begin position="330"/>
        <end position="468"/>
    </location>
</feature>
<comment type="caution">
    <text evidence="9">The sequence shown here is derived from an EMBL/GenBank/DDBJ whole genome shotgun (WGS) entry which is preliminary data.</text>
</comment>
<sequence length="693" mass="76206">MKKTTYLLAALLSCNMAVGQQISPYGALPSKAQVAWNDLEYYMFIHLGPNTFTNKEWGHGDEDPRVFNPSRLDARQWARTAKLAGMKGIVITAKHHDGFCLWPSKYSKHTVRESAWKNGKGDVLAELSAACKAYGLQFGVYLSPWDRNHPEYGTPTYNQVFANTLKEVLTSYGPVFEQWFDGANDGTKKQQYDWPLFHSVVHKHQPNAVIFSDVGPGCRWVGNEKGFAGTTNWSTLNVKGFSPGAGGPPAQSLNEGNEDGEQWIPAECDVSIRPGWFYSPETDNKVKSVTELLDIYYASVGRNGNLILNVPVDREGLIHPNDSTRLMELRRVLDASFKDNLVRKAVITATGTRKNNAAVKTTFLQDGNPATYWATAENVQQGTITLTFPKPVTFNRVVLQEAIALGQRVKAFSVEILENGAFKEVARETTIGHKRILRLPDYTTTVVRIQLLDAKASPVISEVQLFQAPEQVERPQIRRDKAGALSLSGAADTELRYTLDGSEPQYHSARFTAPVAFAQGGTVKAKAFLPQGKAASETATAYFDVAPAKWRIVPAPGINEAEAAKAIDGDPATVWVTKDIKTTEKHPHELIVDLGGELLLRGFSYTPPAGSDAGGVVYGYACYISQDGKSWGDPVANGQFANIRNNPVMQTVLFKAVSARFIKFVAVNPANEQENWTSVAELGVITHDRPAER</sequence>
<dbReference type="RefSeq" id="WP_264733501.1">
    <property type="nucleotide sequence ID" value="NZ_JAPDNR010000001.1"/>
</dbReference>
<dbReference type="InterPro" id="IPR016286">
    <property type="entry name" value="FUC_metazoa-typ"/>
</dbReference>
<protein>
    <recommendedName>
        <fullName evidence="3">alpha-L-fucosidase</fullName>
        <ecNumber evidence="3">3.2.1.51</ecNumber>
    </recommendedName>
</protein>
<comment type="function">
    <text evidence="1">Alpha-L-fucosidase is responsible for hydrolyzing the alpha-1,6-linked fucose joined to the reducing-end N-acetylglucosamine of the carbohydrate moieties of glycoproteins.</text>
</comment>
<feature type="domain" description="F5/8 type C" evidence="8">
    <location>
        <begin position="535"/>
        <end position="684"/>
    </location>
</feature>
<proteinExistence type="inferred from homology"/>
<dbReference type="PRINTS" id="PR00741">
    <property type="entry name" value="GLHYDRLASE29"/>
</dbReference>
<dbReference type="Gene3D" id="2.60.120.260">
    <property type="entry name" value="Galactose-binding domain-like"/>
    <property type="match status" value="2"/>
</dbReference>
<dbReference type="Pfam" id="PF00754">
    <property type="entry name" value="F5_F8_type_C"/>
    <property type="match status" value="2"/>
</dbReference>
<dbReference type="Proteomes" id="UP001207742">
    <property type="component" value="Unassembled WGS sequence"/>
</dbReference>
<dbReference type="Pfam" id="PF01120">
    <property type="entry name" value="Alpha_L_fucos"/>
    <property type="match status" value="1"/>
</dbReference>
<dbReference type="EC" id="3.2.1.51" evidence="3"/>
<dbReference type="PANTHER" id="PTHR10030">
    <property type="entry name" value="ALPHA-L-FUCOSIDASE"/>
    <property type="match status" value="1"/>
</dbReference>
<evidence type="ECO:0000256" key="1">
    <source>
        <dbReference type="ARBA" id="ARBA00004071"/>
    </source>
</evidence>
<accession>A0ABT3IRT1</accession>
<keyword evidence="10" id="KW-1185">Reference proteome</keyword>
<dbReference type="EMBL" id="JAPDNS010000002">
    <property type="protein sequence ID" value="MCW3486686.1"/>
    <property type="molecule type" value="Genomic_DNA"/>
</dbReference>
<keyword evidence="5" id="KW-0378">Hydrolase</keyword>
<dbReference type="InterPro" id="IPR000421">
    <property type="entry name" value="FA58C"/>
</dbReference>
<comment type="similarity">
    <text evidence="2">Belongs to the glycosyl hydrolase 29 family.</text>
</comment>
<dbReference type="InterPro" id="IPR026876">
    <property type="entry name" value="Fn3_assoc_repeat"/>
</dbReference>
<feature type="chain" id="PRO_5046232302" description="alpha-L-fucosidase" evidence="7">
    <location>
        <begin position="20"/>
        <end position="693"/>
    </location>
</feature>
<evidence type="ECO:0000256" key="5">
    <source>
        <dbReference type="ARBA" id="ARBA00022801"/>
    </source>
</evidence>
<gene>
    <name evidence="9" type="ORF">OL497_22480</name>
</gene>
<dbReference type="SMART" id="SM00812">
    <property type="entry name" value="Alpha_L_fucos"/>
    <property type="match status" value="1"/>
</dbReference>
<dbReference type="PROSITE" id="PS50022">
    <property type="entry name" value="FA58C_3"/>
    <property type="match status" value="2"/>
</dbReference>
<dbReference type="SUPFAM" id="SSF49785">
    <property type="entry name" value="Galactose-binding domain-like"/>
    <property type="match status" value="2"/>
</dbReference>
<dbReference type="InterPro" id="IPR008979">
    <property type="entry name" value="Galactose-bd-like_sf"/>
</dbReference>
<organism evidence="9 10">
    <name type="scientific">Chitinophaga nivalis</name>
    <dbReference type="NCBI Taxonomy" id="2991709"/>
    <lineage>
        <taxon>Bacteria</taxon>
        <taxon>Pseudomonadati</taxon>
        <taxon>Bacteroidota</taxon>
        <taxon>Chitinophagia</taxon>
        <taxon>Chitinophagales</taxon>
        <taxon>Chitinophagaceae</taxon>
        <taxon>Chitinophaga</taxon>
    </lineage>
</organism>
<evidence type="ECO:0000256" key="4">
    <source>
        <dbReference type="ARBA" id="ARBA00022729"/>
    </source>
</evidence>
<feature type="signal peptide" evidence="7">
    <location>
        <begin position="1"/>
        <end position="19"/>
    </location>
</feature>
<evidence type="ECO:0000259" key="8">
    <source>
        <dbReference type="PROSITE" id="PS50022"/>
    </source>
</evidence>
<dbReference type="InterPro" id="IPR057739">
    <property type="entry name" value="Glyco_hydro_29_N"/>
</dbReference>
<dbReference type="Gene3D" id="3.20.20.80">
    <property type="entry name" value="Glycosidases"/>
    <property type="match status" value="1"/>
</dbReference>
<evidence type="ECO:0000313" key="10">
    <source>
        <dbReference type="Proteomes" id="UP001207742"/>
    </source>
</evidence>
<keyword evidence="4 7" id="KW-0732">Signal</keyword>
<dbReference type="InterPro" id="IPR000933">
    <property type="entry name" value="Glyco_hydro_29"/>
</dbReference>
<dbReference type="Pfam" id="PF13287">
    <property type="entry name" value="Fn3_assoc"/>
    <property type="match status" value="1"/>
</dbReference>
<keyword evidence="6" id="KW-0326">Glycosidase</keyword>
<dbReference type="PANTHER" id="PTHR10030:SF37">
    <property type="entry name" value="ALPHA-L-FUCOSIDASE-RELATED"/>
    <property type="match status" value="1"/>
</dbReference>
<dbReference type="SUPFAM" id="SSF51445">
    <property type="entry name" value="(Trans)glycosidases"/>
    <property type="match status" value="1"/>
</dbReference>